<reference evidence="3 4" key="1">
    <citation type="submission" date="2023-12" db="EMBL/GenBank/DDBJ databases">
        <title>A high-quality genome assembly for Dillenia turbinata (Dilleniales).</title>
        <authorList>
            <person name="Chanderbali A."/>
        </authorList>
    </citation>
    <scope>NUCLEOTIDE SEQUENCE [LARGE SCALE GENOMIC DNA]</scope>
    <source>
        <strain evidence="3">LSX21</strain>
        <tissue evidence="3">Leaf</tissue>
    </source>
</reference>
<keyword evidence="3" id="KW-0808">Transferase</keyword>
<gene>
    <name evidence="3" type="ORF">RJ641_023397</name>
</gene>
<dbReference type="GO" id="GO:0004672">
    <property type="term" value="F:protein kinase activity"/>
    <property type="evidence" value="ECO:0007669"/>
    <property type="project" value="InterPro"/>
</dbReference>
<dbReference type="GO" id="GO:0007165">
    <property type="term" value="P:signal transduction"/>
    <property type="evidence" value="ECO:0007669"/>
    <property type="project" value="TreeGrafter"/>
</dbReference>
<dbReference type="InterPro" id="IPR011009">
    <property type="entry name" value="Kinase-like_dom_sf"/>
</dbReference>
<organism evidence="3 4">
    <name type="scientific">Dillenia turbinata</name>
    <dbReference type="NCBI Taxonomy" id="194707"/>
    <lineage>
        <taxon>Eukaryota</taxon>
        <taxon>Viridiplantae</taxon>
        <taxon>Streptophyta</taxon>
        <taxon>Embryophyta</taxon>
        <taxon>Tracheophyta</taxon>
        <taxon>Spermatophyta</taxon>
        <taxon>Magnoliopsida</taxon>
        <taxon>eudicotyledons</taxon>
        <taxon>Gunneridae</taxon>
        <taxon>Pentapetalae</taxon>
        <taxon>Dilleniales</taxon>
        <taxon>Dilleniaceae</taxon>
        <taxon>Dillenia</taxon>
    </lineage>
</organism>
<dbReference type="GO" id="GO:0005524">
    <property type="term" value="F:ATP binding"/>
    <property type="evidence" value="ECO:0007669"/>
    <property type="project" value="InterPro"/>
</dbReference>
<evidence type="ECO:0000313" key="4">
    <source>
        <dbReference type="Proteomes" id="UP001370490"/>
    </source>
</evidence>
<dbReference type="EMBL" id="JBAMMX010000028">
    <property type="protein sequence ID" value="KAK6911304.1"/>
    <property type="molecule type" value="Genomic_DNA"/>
</dbReference>
<sequence>MKYREEEQGKNLGDGISWKKGCLVRKGSFGSVYLGYSKSQEKNGFYPYPPVMAVKAVEISDSATLRKEKETLSNLEGSNILTCFGEEFTTSDNGNLFLQSLGVSYIHENGKVHRDLKPDNILLVPISDHDMKYVAKIGDFGLAKRYYYEDSKKKRRAEVVPDNVQGLPPDIWAVGCIVLQMLTGKPPSSKKSEFLGQIGYGGKSPEISSEISQEARDFLKRCFVRNPLFRFTAEMLLNHSFVRDLGDDDGGRDNGDDSIDDDCGRPLSLDGESPVYERIGYSRSSLELRAAI</sequence>
<dbReference type="InterPro" id="IPR052751">
    <property type="entry name" value="Plant_MAPKKK"/>
</dbReference>
<evidence type="ECO:0000256" key="1">
    <source>
        <dbReference type="SAM" id="MobiDB-lite"/>
    </source>
</evidence>
<feature type="domain" description="Protein kinase" evidence="2">
    <location>
        <begin position="18"/>
        <end position="242"/>
    </location>
</feature>
<dbReference type="Gene3D" id="1.10.510.10">
    <property type="entry name" value="Transferase(Phosphotransferase) domain 1"/>
    <property type="match status" value="1"/>
</dbReference>
<dbReference type="Pfam" id="PF00069">
    <property type="entry name" value="Pkinase"/>
    <property type="match status" value="1"/>
</dbReference>
<dbReference type="Gene3D" id="3.30.200.20">
    <property type="entry name" value="Phosphorylase Kinase, domain 1"/>
    <property type="match status" value="1"/>
</dbReference>
<dbReference type="InterPro" id="IPR000719">
    <property type="entry name" value="Prot_kinase_dom"/>
</dbReference>
<feature type="region of interest" description="Disordered" evidence="1">
    <location>
        <begin position="246"/>
        <end position="266"/>
    </location>
</feature>
<keyword evidence="3" id="KW-0418">Kinase</keyword>
<evidence type="ECO:0000313" key="3">
    <source>
        <dbReference type="EMBL" id="KAK6911304.1"/>
    </source>
</evidence>
<dbReference type="AlphaFoldDB" id="A0AAN8UCB6"/>
<name>A0AAN8UCB6_9MAGN</name>
<feature type="compositionally biased region" description="Basic and acidic residues" evidence="1">
    <location>
        <begin position="246"/>
        <end position="255"/>
    </location>
</feature>
<proteinExistence type="predicted"/>
<dbReference type="SMART" id="SM00220">
    <property type="entry name" value="S_TKc"/>
    <property type="match status" value="1"/>
</dbReference>
<accession>A0AAN8UCB6</accession>
<dbReference type="SUPFAM" id="SSF56112">
    <property type="entry name" value="Protein kinase-like (PK-like)"/>
    <property type="match status" value="1"/>
</dbReference>
<dbReference type="Proteomes" id="UP001370490">
    <property type="component" value="Unassembled WGS sequence"/>
</dbReference>
<protein>
    <submittedName>
        <fullName evidence="3">Protein kinase domain</fullName>
    </submittedName>
</protein>
<dbReference type="PROSITE" id="PS50011">
    <property type="entry name" value="PROTEIN_KINASE_DOM"/>
    <property type="match status" value="1"/>
</dbReference>
<dbReference type="PANTHER" id="PTHR48011:SF56">
    <property type="entry name" value="PROTEIN KINASE DOMAIN-CONTAINING PROTEIN"/>
    <property type="match status" value="1"/>
</dbReference>
<keyword evidence="4" id="KW-1185">Reference proteome</keyword>
<dbReference type="PANTHER" id="PTHR48011">
    <property type="entry name" value="CCR4-NOT TRANSCRIPTIONAL COMPLEX SUBUNIT CAF120-RELATED"/>
    <property type="match status" value="1"/>
</dbReference>
<evidence type="ECO:0000259" key="2">
    <source>
        <dbReference type="PROSITE" id="PS50011"/>
    </source>
</evidence>
<comment type="caution">
    <text evidence="3">The sequence shown here is derived from an EMBL/GenBank/DDBJ whole genome shotgun (WGS) entry which is preliminary data.</text>
</comment>